<organism evidence="2 3">
    <name type="scientific">Perkinsus olseni</name>
    <name type="common">Perkinsus atlanticus</name>
    <dbReference type="NCBI Taxonomy" id="32597"/>
    <lineage>
        <taxon>Eukaryota</taxon>
        <taxon>Sar</taxon>
        <taxon>Alveolata</taxon>
        <taxon>Perkinsozoa</taxon>
        <taxon>Perkinsea</taxon>
        <taxon>Perkinsida</taxon>
        <taxon>Perkinsidae</taxon>
        <taxon>Perkinsus</taxon>
    </lineage>
</organism>
<dbReference type="Proteomes" id="UP000574390">
    <property type="component" value="Unassembled WGS sequence"/>
</dbReference>
<feature type="region of interest" description="Disordered" evidence="1">
    <location>
        <begin position="29"/>
        <end position="51"/>
    </location>
</feature>
<proteinExistence type="predicted"/>
<gene>
    <name evidence="2" type="ORF">FOZ62_003295</name>
</gene>
<reference evidence="2 3" key="1">
    <citation type="submission" date="2020-04" db="EMBL/GenBank/DDBJ databases">
        <title>Perkinsus olseni comparative genomics.</title>
        <authorList>
            <person name="Bogema D.R."/>
        </authorList>
    </citation>
    <scope>NUCLEOTIDE SEQUENCE [LARGE SCALE GENOMIC DNA]</scope>
    <source>
        <strain evidence="2">ATCC PRA-205</strain>
    </source>
</reference>
<feature type="compositionally biased region" description="Acidic residues" evidence="1">
    <location>
        <begin position="127"/>
        <end position="151"/>
    </location>
</feature>
<accession>A0A7J6QQ58</accession>
<dbReference type="EMBL" id="JABANM010027962">
    <property type="protein sequence ID" value="KAF4710468.1"/>
    <property type="molecule type" value="Genomic_DNA"/>
</dbReference>
<feature type="region of interest" description="Disordered" evidence="1">
    <location>
        <begin position="68"/>
        <end position="180"/>
    </location>
</feature>
<name>A0A7J6QQ58_PEROL</name>
<evidence type="ECO:0000256" key="1">
    <source>
        <dbReference type="SAM" id="MobiDB-lite"/>
    </source>
</evidence>
<evidence type="ECO:0000313" key="2">
    <source>
        <dbReference type="EMBL" id="KAF4710468.1"/>
    </source>
</evidence>
<protein>
    <submittedName>
        <fullName evidence="2">Uncharacterized protein</fullName>
    </submittedName>
</protein>
<feature type="compositionally biased region" description="Acidic residues" evidence="1">
    <location>
        <begin position="162"/>
        <end position="180"/>
    </location>
</feature>
<evidence type="ECO:0000313" key="3">
    <source>
        <dbReference type="Proteomes" id="UP000574390"/>
    </source>
</evidence>
<feature type="compositionally biased region" description="Low complexity" evidence="1">
    <location>
        <begin position="68"/>
        <end position="92"/>
    </location>
</feature>
<sequence>MEQMNGQGVTPKQKKKYMLMIERLKSTMDRMHTQEQAAAPRPTPVTPQTEPAAKVHRVGYYGNVWVSSSSSAASAQSPTAKAVAPSGGSPKVAGGGGGILPAFILRTHNVVPVDSPQSPGNARGAEGEEDEEGERVNEEHEDQENADDDAAAEASATLLLPADDDEAVYSSGDENDSGEG</sequence>
<comment type="caution">
    <text evidence="2">The sequence shown here is derived from an EMBL/GenBank/DDBJ whole genome shotgun (WGS) entry which is preliminary data.</text>
</comment>
<dbReference type="AlphaFoldDB" id="A0A7J6QQ58"/>